<proteinExistence type="predicted"/>
<evidence type="ECO:0000313" key="4">
    <source>
        <dbReference type="Proteomes" id="UP000237631"/>
    </source>
</evidence>
<feature type="chain" id="PRO_5015653572" evidence="2">
    <location>
        <begin position="16"/>
        <end position="118"/>
    </location>
</feature>
<keyword evidence="1" id="KW-0812">Transmembrane</keyword>
<dbReference type="Proteomes" id="UP000237631">
    <property type="component" value="Unassembled WGS sequence"/>
</dbReference>
<feature type="signal peptide" evidence="2">
    <location>
        <begin position="1"/>
        <end position="15"/>
    </location>
</feature>
<evidence type="ECO:0000313" key="3">
    <source>
        <dbReference type="EMBL" id="PPJ60069.1"/>
    </source>
</evidence>
<keyword evidence="1" id="KW-0472">Membrane</keyword>
<evidence type="ECO:0000256" key="2">
    <source>
        <dbReference type="SAM" id="SignalP"/>
    </source>
</evidence>
<dbReference type="OrthoDB" id="10481331at2759"/>
<evidence type="ECO:0000256" key="1">
    <source>
        <dbReference type="SAM" id="Phobius"/>
    </source>
</evidence>
<name>A0A2S6CK17_9PEZI</name>
<keyword evidence="4" id="KW-1185">Reference proteome</keyword>
<feature type="transmembrane region" description="Helical" evidence="1">
    <location>
        <begin position="51"/>
        <end position="70"/>
    </location>
</feature>
<gene>
    <name evidence="3" type="ORF">CBER1_07553</name>
</gene>
<keyword evidence="2" id="KW-0732">Signal</keyword>
<keyword evidence="1" id="KW-1133">Transmembrane helix</keyword>
<accession>A0A2S6CK17</accession>
<dbReference type="AlphaFoldDB" id="A0A2S6CK17"/>
<dbReference type="EMBL" id="PNEN01000316">
    <property type="protein sequence ID" value="PPJ60069.1"/>
    <property type="molecule type" value="Genomic_DNA"/>
</dbReference>
<organism evidence="3 4">
    <name type="scientific">Cercospora berteroae</name>
    <dbReference type="NCBI Taxonomy" id="357750"/>
    <lineage>
        <taxon>Eukaryota</taxon>
        <taxon>Fungi</taxon>
        <taxon>Dikarya</taxon>
        <taxon>Ascomycota</taxon>
        <taxon>Pezizomycotina</taxon>
        <taxon>Dothideomycetes</taxon>
        <taxon>Dothideomycetidae</taxon>
        <taxon>Mycosphaerellales</taxon>
        <taxon>Mycosphaerellaceae</taxon>
        <taxon>Cercospora</taxon>
    </lineage>
</organism>
<sequence length="118" mass="12109">MKIIALLAGAALALAAPQQLAAMTPVAADLPGQGGQTPPPEDSKSLKEKDIELIVAILLAFIFPLSLFWIRRRWLTKSPDDAAHAASIGEEKGVGDARRIPAVAGAVGATGGVVDAGF</sequence>
<reference evidence="4" key="1">
    <citation type="journal article" date="2017" name="bioRxiv">
        <title>Conservation of a gene cluster reveals novel cercosporin biosynthetic mechanisms and extends production to the genus Colletotrichum.</title>
        <authorList>
            <person name="de Jonge R."/>
            <person name="Ebert M.K."/>
            <person name="Huitt-Roehl C.R."/>
            <person name="Pal P."/>
            <person name="Suttle J.C."/>
            <person name="Spanner R.E."/>
            <person name="Neubauer J.D."/>
            <person name="Jurick W.M.II."/>
            <person name="Stott K.A."/>
            <person name="Secor G.A."/>
            <person name="Thomma B.P.H.J."/>
            <person name="Van de Peer Y."/>
            <person name="Townsend C.A."/>
            <person name="Bolton M.D."/>
        </authorList>
    </citation>
    <scope>NUCLEOTIDE SEQUENCE [LARGE SCALE GENOMIC DNA]</scope>
    <source>
        <strain evidence="4">CBS538.71</strain>
    </source>
</reference>
<protein>
    <submittedName>
        <fullName evidence="3">Uncharacterized protein</fullName>
    </submittedName>
</protein>
<comment type="caution">
    <text evidence="3">The sequence shown here is derived from an EMBL/GenBank/DDBJ whole genome shotgun (WGS) entry which is preliminary data.</text>
</comment>